<feature type="domain" description="UBR-type" evidence="11">
    <location>
        <begin position="48"/>
        <end position="118"/>
    </location>
</feature>
<evidence type="ECO:0000256" key="6">
    <source>
        <dbReference type="ARBA" id="ARBA00022786"/>
    </source>
</evidence>
<comment type="pathway">
    <text evidence="2 10">Protein modification; protein ubiquitination.</text>
</comment>
<evidence type="ECO:0000256" key="4">
    <source>
        <dbReference type="ARBA" id="ARBA00022723"/>
    </source>
</evidence>
<reference evidence="12 13" key="1">
    <citation type="submission" date="2024-03" db="EMBL/GenBank/DDBJ databases">
        <title>The Acrasis kona genome and developmental transcriptomes reveal deep origins of eukaryotic multicellular pathways.</title>
        <authorList>
            <person name="Sheikh S."/>
            <person name="Fu C.-J."/>
            <person name="Brown M.W."/>
            <person name="Baldauf S.L."/>
        </authorList>
    </citation>
    <scope>NUCLEOTIDE SEQUENCE [LARGE SCALE GENOMIC DNA]</scope>
    <source>
        <strain evidence="12 13">ATCC MYA-3509</strain>
    </source>
</reference>
<evidence type="ECO:0000256" key="7">
    <source>
        <dbReference type="ARBA" id="ARBA00022833"/>
    </source>
</evidence>
<accession>A0AAW2ZC72</accession>
<dbReference type="GO" id="GO:0008270">
    <property type="term" value="F:zinc ion binding"/>
    <property type="evidence" value="ECO:0007669"/>
    <property type="project" value="UniProtKB-UniRule"/>
</dbReference>
<evidence type="ECO:0000256" key="2">
    <source>
        <dbReference type="ARBA" id="ARBA00004906"/>
    </source>
</evidence>
<dbReference type="GO" id="GO:0061630">
    <property type="term" value="F:ubiquitin protein ligase activity"/>
    <property type="evidence" value="ECO:0007669"/>
    <property type="project" value="UniProtKB-UniRule"/>
</dbReference>
<dbReference type="Gene3D" id="2.10.110.30">
    <property type="match status" value="1"/>
</dbReference>
<comment type="similarity">
    <text evidence="8 10">Belongs to the E3 ubiquitin-protein ligase UBR1-like family.</text>
</comment>
<name>A0AAW2ZC72_9EUKA</name>
<keyword evidence="13" id="KW-1185">Reference proteome</keyword>
<dbReference type="AlphaFoldDB" id="A0AAW2ZC72"/>
<evidence type="ECO:0000259" key="11">
    <source>
        <dbReference type="PROSITE" id="PS51157"/>
    </source>
</evidence>
<evidence type="ECO:0000256" key="3">
    <source>
        <dbReference type="ARBA" id="ARBA00022679"/>
    </source>
</evidence>
<evidence type="ECO:0000256" key="8">
    <source>
        <dbReference type="ARBA" id="ARBA00046341"/>
    </source>
</evidence>
<gene>
    <name evidence="12" type="ORF">AKO1_001240</name>
</gene>
<comment type="caution">
    <text evidence="12">The sequence shown here is derived from an EMBL/GenBank/DDBJ whole genome shotgun (WGS) entry which is preliminary data.</text>
</comment>
<comment type="catalytic activity">
    <reaction evidence="1 10">
        <text>S-ubiquitinyl-[E2 ubiquitin-conjugating enzyme]-L-cysteine + [acceptor protein]-L-lysine = [E2 ubiquitin-conjugating enzyme]-L-cysteine + N(6)-ubiquitinyl-[acceptor protein]-L-lysine.</text>
        <dbReference type="EC" id="2.3.2.27"/>
    </reaction>
</comment>
<dbReference type="InterPro" id="IPR003126">
    <property type="entry name" value="Znf_UBR"/>
</dbReference>
<keyword evidence="4 10" id="KW-0479">Metal-binding</keyword>
<keyword evidence="3 10" id="KW-0808">Transferase</keyword>
<dbReference type="GO" id="GO:0071596">
    <property type="term" value="P:ubiquitin-dependent protein catabolic process via the N-end rule pathway"/>
    <property type="evidence" value="ECO:0007669"/>
    <property type="project" value="UniProtKB-UniRule"/>
</dbReference>
<evidence type="ECO:0000256" key="9">
    <source>
        <dbReference type="PROSITE-ProRule" id="PRU00508"/>
    </source>
</evidence>
<organism evidence="12 13">
    <name type="scientific">Acrasis kona</name>
    <dbReference type="NCBI Taxonomy" id="1008807"/>
    <lineage>
        <taxon>Eukaryota</taxon>
        <taxon>Discoba</taxon>
        <taxon>Heterolobosea</taxon>
        <taxon>Tetramitia</taxon>
        <taxon>Eutetramitia</taxon>
        <taxon>Acrasidae</taxon>
        <taxon>Acrasis</taxon>
    </lineage>
</organism>
<dbReference type="InterPro" id="IPR039164">
    <property type="entry name" value="UBR1-like"/>
</dbReference>
<feature type="non-terminal residue" evidence="12">
    <location>
        <position position="263"/>
    </location>
</feature>
<feature type="zinc finger region" description="UBR-type" evidence="9">
    <location>
        <begin position="48"/>
        <end position="118"/>
    </location>
</feature>
<dbReference type="EMBL" id="JAOPGA020001282">
    <property type="protein sequence ID" value="KAL0486904.1"/>
    <property type="molecule type" value="Genomic_DNA"/>
</dbReference>
<evidence type="ECO:0000256" key="1">
    <source>
        <dbReference type="ARBA" id="ARBA00000900"/>
    </source>
</evidence>
<dbReference type="CDD" id="cd19673">
    <property type="entry name" value="UBR-box_UBR3"/>
    <property type="match status" value="1"/>
</dbReference>
<dbReference type="PANTHER" id="PTHR21497:SF24">
    <property type="entry name" value="E3 UBIQUITIN-PROTEIN LIGASE UBR1"/>
    <property type="match status" value="1"/>
</dbReference>
<evidence type="ECO:0000256" key="5">
    <source>
        <dbReference type="ARBA" id="ARBA00022771"/>
    </source>
</evidence>
<keyword evidence="7 10" id="KW-0862">Zinc</keyword>
<dbReference type="PANTHER" id="PTHR21497">
    <property type="entry name" value="UBIQUITIN LIGASE E3 ALPHA-RELATED"/>
    <property type="match status" value="1"/>
</dbReference>
<sequence>MGEDYLNLVDTKPSLRVVEGAKWITFMFSVGDFEQWKNIQSLFKQNKGICGATWVPGEIAFKCKTCEKDPTCAICSTCFTNGDHEGHEYSLITTSSGMCDCGDADSWCSEGFCKLHSGPSVDPTQHLPPVLKNNAILIFRAIVDVICEYVTVMNKYASNNEGYKTKDKKYQKNCITILNTIEEYCKQYPCLKRIACQVLAKPLGPEHTQTCALDLLLFRHSRSTPMVREALYSFYSSCLSDMEFKKIFSEYFTKHYKDFVLHN</sequence>
<dbReference type="FunFam" id="2.10.110.30:FF:000002">
    <property type="entry name" value="Putative e3 ubiquitin-protein ligase ubr3"/>
    <property type="match status" value="1"/>
</dbReference>
<dbReference type="GO" id="GO:0016567">
    <property type="term" value="P:protein ubiquitination"/>
    <property type="evidence" value="ECO:0007669"/>
    <property type="project" value="UniProtKB-UniRule"/>
</dbReference>
<dbReference type="EC" id="2.3.2.27" evidence="10"/>
<proteinExistence type="inferred from homology"/>
<dbReference type="GO" id="GO:0000151">
    <property type="term" value="C:ubiquitin ligase complex"/>
    <property type="evidence" value="ECO:0007669"/>
    <property type="project" value="TreeGrafter"/>
</dbReference>
<evidence type="ECO:0000313" key="13">
    <source>
        <dbReference type="Proteomes" id="UP001431209"/>
    </source>
</evidence>
<keyword evidence="5 10" id="KW-0863">Zinc-finger</keyword>
<evidence type="ECO:0000313" key="12">
    <source>
        <dbReference type="EMBL" id="KAL0486904.1"/>
    </source>
</evidence>
<keyword evidence="6 10" id="KW-0833">Ubl conjugation pathway</keyword>
<evidence type="ECO:0000256" key="10">
    <source>
        <dbReference type="RuleBase" id="RU366018"/>
    </source>
</evidence>
<dbReference type="Pfam" id="PF02207">
    <property type="entry name" value="zf-UBR"/>
    <property type="match status" value="1"/>
</dbReference>
<dbReference type="SMART" id="SM00396">
    <property type="entry name" value="ZnF_UBR1"/>
    <property type="match status" value="1"/>
</dbReference>
<dbReference type="Proteomes" id="UP001431209">
    <property type="component" value="Unassembled WGS sequence"/>
</dbReference>
<comment type="function">
    <text evidence="10">Ubiquitin ligase protein which is a component of the N-end rule pathway. Recognizes and binds to proteins bearing specific N-terminal residues that are destabilizing according to the N-end rule, leading to their ubiquitination and subsequent degradation.</text>
</comment>
<dbReference type="PROSITE" id="PS51157">
    <property type="entry name" value="ZF_UBR"/>
    <property type="match status" value="1"/>
</dbReference>
<protein>
    <recommendedName>
        <fullName evidence="10">E3 ubiquitin-protein ligase</fullName>
        <ecNumber evidence="10">2.3.2.27</ecNumber>
    </recommendedName>
</protein>
<dbReference type="GO" id="GO:0005737">
    <property type="term" value="C:cytoplasm"/>
    <property type="evidence" value="ECO:0007669"/>
    <property type="project" value="TreeGrafter"/>
</dbReference>